<evidence type="ECO:0000313" key="7">
    <source>
        <dbReference type="EMBL" id="GAA4795712.1"/>
    </source>
</evidence>
<comment type="caution">
    <text evidence="7">The sequence shown here is derived from an EMBL/GenBank/DDBJ whole genome shotgun (WGS) entry which is preliminary data.</text>
</comment>
<dbReference type="InterPro" id="IPR051909">
    <property type="entry name" value="MFP_Cation_Efflux"/>
</dbReference>
<dbReference type="EMBL" id="BAABJE010000010">
    <property type="protein sequence ID" value="GAA4795712.1"/>
    <property type="molecule type" value="Genomic_DNA"/>
</dbReference>
<dbReference type="Gene3D" id="2.40.420.20">
    <property type="match status" value="1"/>
</dbReference>
<feature type="domain" description="CusB-like barrel-sandwich hybrid" evidence="5">
    <location>
        <begin position="126"/>
        <end position="262"/>
    </location>
</feature>
<dbReference type="SUPFAM" id="SSF111369">
    <property type="entry name" value="HlyD-like secretion proteins"/>
    <property type="match status" value="1"/>
</dbReference>
<evidence type="ECO:0000259" key="6">
    <source>
        <dbReference type="Pfam" id="PF25975"/>
    </source>
</evidence>
<feature type="region of interest" description="Disordered" evidence="3">
    <location>
        <begin position="34"/>
        <end position="84"/>
    </location>
</feature>
<dbReference type="Pfam" id="PF25919">
    <property type="entry name" value="BSH_CusB"/>
    <property type="match status" value="1"/>
</dbReference>
<keyword evidence="8" id="KW-1185">Reference proteome</keyword>
<dbReference type="Gene3D" id="2.40.50.100">
    <property type="match status" value="1"/>
</dbReference>
<comment type="similarity">
    <text evidence="1">Belongs to the membrane fusion protein (MFP) (TC 8.A.1) family.</text>
</comment>
<dbReference type="Pfam" id="PF25975">
    <property type="entry name" value="CzcB_C"/>
    <property type="match status" value="1"/>
</dbReference>
<evidence type="ECO:0000256" key="2">
    <source>
        <dbReference type="ARBA" id="ARBA00022448"/>
    </source>
</evidence>
<protein>
    <submittedName>
        <fullName evidence="7">Efflux RND transporter periplasmic adaptor subunit</fullName>
    </submittedName>
</protein>
<reference evidence="8" key="1">
    <citation type="journal article" date="2019" name="Int. J. Syst. Evol. Microbiol.">
        <title>The Global Catalogue of Microorganisms (GCM) 10K type strain sequencing project: providing services to taxonomists for standard genome sequencing and annotation.</title>
        <authorList>
            <consortium name="The Broad Institute Genomics Platform"/>
            <consortium name="The Broad Institute Genome Sequencing Center for Infectious Disease"/>
            <person name="Wu L."/>
            <person name="Ma J."/>
        </authorList>
    </citation>
    <scope>NUCLEOTIDE SEQUENCE [LARGE SCALE GENOMIC DNA]</scope>
    <source>
        <strain evidence="8">JCM 18204</strain>
    </source>
</reference>
<dbReference type="InterPro" id="IPR058790">
    <property type="entry name" value="BSH_CusB"/>
</dbReference>
<keyword evidence="2" id="KW-0813">Transport</keyword>
<dbReference type="Gene3D" id="1.10.287.470">
    <property type="entry name" value="Helix hairpin bin"/>
    <property type="match status" value="1"/>
</dbReference>
<feature type="compositionally biased region" description="Basic and acidic residues" evidence="3">
    <location>
        <begin position="34"/>
        <end position="82"/>
    </location>
</feature>
<name>A0ABP9BKE3_9GAMM</name>
<accession>A0ABP9BKE3</accession>
<keyword evidence="4" id="KW-0732">Signal</keyword>
<evidence type="ECO:0000256" key="4">
    <source>
        <dbReference type="SAM" id="SignalP"/>
    </source>
</evidence>
<gene>
    <name evidence="7" type="ORF">GCM10023307_21940</name>
</gene>
<evidence type="ECO:0000259" key="5">
    <source>
        <dbReference type="Pfam" id="PF25919"/>
    </source>
</evidence>
<dbReference type="InterPro" id="IPR058649">
    <property type="entry name" value="CzcB_C"/>
</dbReference>
<organism evidence="7 8">
    <name type="scientific">Lysobacter hankyongensis</name>
    <dbReference type="NCBI Taxonomy" id="1176535"/>
    <lineage>
        <taxon>Bacteria</taxon>
        <taxon>Pseudomonadati</taxon>
        <taxon>Pseudomonadota</taxon>
        <taxon>Gammaproteobacteria</taxon>
        <taxon>Lysobacterales</taxon>
        <taxon>Lysobacteraceae</taxon>
        <taxon>Lysobacter</taxon>
    </lineage>
</organism>
<evidence type="ECO:0000256" key="1">
    <source>
        <dbReference type="ARBA" id="ARBA00009477"/>
    </source>
</evidence>
<feature type="domain" description="CzcB-like C-terminal circularly permuted SH3-like" evidence="6">
    <location>
        <begin position="347"/>
        <end position="406"/>
    </location>
</feature>
<dbReference type="Gene3D" id="2.40.30.170">
    <property type="match status" value="1"/>
</dbReference>
<feature type="chain" id="PRO_5045199876" evidence="4">
    <location>
        <begin position="26"/>
        <end position="418"/>
    </location>
</feature>
<dbReference type="NCBIfam" id="TIGR01730">
    <property type="entry name" value="RND_mfp"/>
    <property type="match status" value="1"/>
</dbReference>
<dbReference type="PANTHER" id="PTHR30097:SF4">
    <property type="entry name" value="SLR6042 PROTEIN"/>
    <property type="match status" value="1"/>
</dbReference>
<feature type="signal peptide" evidence="4">
    <location>
        <begin position="1"/>
        <end position="25"/>
    </location>
</feature>
<dbReference type="RefSeq" id="WP_345303365.1">
    <property type="nucleotide sequence ID" value="NZ_BAABJE010000010.1"/>
</dbReference>
<proteinExistence type="inferred from homology"/>
<sequence length="418" mass="41585">MTFKNNRLVLVAAILIALAAGFGLARVTGDDAGEAAHAEHAEDKDAADAHAGEEGHNEESEGADAHADEGGHGEEEGKKGAEEEGTVALTKEQIEASGITVVAVSRGGGGETRLSGRVEPSIGARAAVASSIAGRVERVIVAPGTQVRAGQPLAVVVSGEAATMRANADAARAEAEAARLVFRRDQSLVSQGVVARQELEASRARSLAADALARAAVAQASAAGTPDASGRITITSPVAGVVGAVQVTPGSVVSAGALVANVSDPKQTELVFSAPPALAAQVAPGARIEVSGPAGNFTAVVIGAAADVREQGGMAVIRARAESGTLPPAGSPVAGVVVSAGQGRALSVPADAVQTVEGRSVVFVVTDTGFRAMPVLAGRRAGGRIEVLNGLTGSERIAGSNAFLLKAELAKGEAEHGH</sequence>
<dbReference type="InterPro" id="IPR006143">
    <property type="entry name" value="RND_pump_MFP"/>
</dbReference>
<dbReference type="PANTHER" id="PTHR30097">
    <property type="entry name" value="CATION EFFLUX SYSTEM PROTEIN CUSB"/>
    <property type="match status" value="1"/>
</dbReference>
<evidence type="ECO:0000313" key="8">
    <source>
        <dbReference type="Proteomes" id="UP001499959"/>
    </source>
</evidence>
<evidence type="ECO:0000256" key="3">
    <source>
        <dbReference type="SAM" id="MobiDB-lite"/>
    </source>
</evidence>
<dbReference type="Proteomes" id="UP001499959">
    <property type="component" value="Unassembled WGS sequence"/>
</dbReference>